<dbReference type="HOGENOM" id="CLU_733996_0_0_1"/>
<evidence type="ECO:0000313" key="4">
    <source>
        <dbReference type="Proteomes" id="UP000007322"/>
    </source>
</evidence>
<organism evidence="3 4">
    <name type="scientific">Thermothelomyces thermophilus (strain ATCC 42464 / BCRC 31852 / DSM 1799)</name>
    <name type="common">Sporotrichum thermophile</name>
    <dbReference type="NCBI Taxonomy" id="573729"/>
    <lineage>
        <taxon>Eukaryota</taxon>
        <taxon>Fungi</taxon>
        <taxon>Dikarya</taxon>
        <taxon>Ascomycota</taxon>
        <taxon>Pezizomycotina</taxon>
        <taxon>Sordariomycetes</taxon>
        <taxon>Sordariomycetidae</taxon>
        <taxon>Sordariales</taxon>
        <taxon>Chaetomiaceae</taxon>
        <taxon>Thermothelomyces</taxon>
    </lineage>
</organism>
<accession>G2Q5T8</accession>
<dbReference type="InParanoid" id="G2Q5T8"/>
<dbReference type="Proteomes" id="UP000007322">
    <property type="component" value="Chromosome 1"/>
</dbReference>
<evidence type="ECO:0000256" key="2">
    <source>
        <dbReference type="SAM" id="SignalP"/>
    </source>
</evidence>
<feature type="region of interest" description="Disordered" evidence="1">
    <location>
        <begin position="172"/>
        <end position="245"/>
    </location>
</feature>
<evidence type="ECO:0000313" key="3">
    <source>
        <dbReference type="EMBL" id="AEO53814.1"/>
    </source>
</evidence>
<feature type="region of interest" description="Disordered" evidence="1">
    <location>
        <begin position="36"/>
        <end position="71"/>
    </location>
</feature>
<evidence type="ECO:0000256" key="1">
    <source>
        <dbReference type="SAM" id="MobiDB-lite"/>
    </source>
</evidence>
<proteinExistence type="predicted"/>
<dbReference type="EMBL" id="CP003002">
    <property type="protein sequence ID" value="AEO53814.1"/>
    <property type="molecule type" value="Genomic_DNA"/>
</dbReference>
<sequence length="377" mass="40243">MDALHFLAIVILADAAGNSVADLEAAMILVSLRHGGERATASGKRKRLPSADAAEPFCRPQSVASDRREAKQKKKTLQEQRTALGWMVTGTPRTNPCACCNRRLDILHRNPEAPREVSDRLLPCTDRPDAERRGEKGGRGKTSGGPRAAGAVLPCARCKYLHSTCSPALPHPGPAAAPAAPASSSSSSSAPPAATTGSSFSFSSCSSSSRSSSSSSSAPSPSQTSSPTSTEGGEGKEKKAGKQKTFVHNRKWYGMTAAAPYPYPRLSGRLKFWAWTLQARSQAWEGTGTASQSQSRRARHILGFVLKRDGKPEEKLSSSGHWAFSIAWHRSPQHAGEFAVQVEVLGYQPGEINIKQERSALRSHSSSPVNVVPPNLL</sequence>
<dbReference type="AlphaFoldDB" id="G2Q5T8"/>
<dbReference type="GeneID" id="11508991"/>
<feature type="compositionally biased region" description="Low complexity" evidence="1">
    <location>
        <begin position="176"/>
        <end position="231"/>
    </location>
</feature>
<gene>
    <name evidence="3" type="ORF">MYCTH_2122687</name>
</gene>
<feature type="region of interest" description="Disordered" evidence="1">
    <location>
        <begin position="115"/>
        <end position="148"/>
    </location>
</feature>
<dbReference type="VEuPathDB" id="FungiDB:MYCTH_2122687"/>
<feature type="compositionally biased region" description="Low complexity" evidence="1">
    <location>
        <begin position="365"/>
        <end position="377"/>
    </location>
</feature>
<protein>
    <submittedName>
        <fullName evidence="3">Uncharacterized protein</fullName>
    </submittedName>
</protein>
<feature type="compositionally biased region" description="Basic and acidic residues" evidence="1">
    <location>
        <begin position="126"/>
        <end position="138"/>
    </location>
</feature>
<dbReference type="RefSeq" id="XP_003659059.1">
    <property type="nucleotide sequence ID" value="XM_003659011.1"/>
</dbReference>
<reference evidence="3 4" key="1">
    <citation type="journal article" date="2011" name="Nat. Biotechnol.">
        <title>Comparative genomic analysis of the thermophilic biomass-degrading fungi Myceliophthora thermophila and Thielavia terrestris.</title>
        <authorList>
            <person name="Berka R.M."/>
            <person name="Grigoriev I.V."/>
            <person name="Otillar R."/>
            <person name="Salamov A."/>
            <person name="Grimwood J."/>
            <person name="Reid I."/>
            <person name="Ishmael N."/>
            <person name="John T."/>
            <person name="Darmond C."/>
            <person name="Moisan M.-C."/>
            <person name="Henrissat B."/>
            <person name="Coutinho P.M."/>
            <person name="Lombard V."/>
            <person name="Natvig D.O."/>
            <person name="Lindquist E."/>
            <person name="Schmutz J."/>
            <person name="Lucas S."/>
            <person name="Harris P."/>
            <person name="Powlowski J."/>
            <person name="Bellemare A."/>
            <person name="Taylor D."/>
            <person name="Butler G."/>
            <person name="de Vries R.P."/>
            <person name="Allijn I.E."/>
            <person name="van den Brink J."/>
            <person name="Ushinsky S."/>
            <person name="Storms R."/>
            <person name="Powell A.J."/>
            <person name="Paulsen I.T."/>
            <person name="Elbourne L.D.H."/>
            <person name="Baker S.E."/>
            <person name="Magnuson J."/>
            <person name="LaBoissiere S."/>
            <person name="Clutterbuck A.J."/>
            <person name="Martinez D."/>
            <person name="Wogulis M."/>
            <person name="de Leon A.L."/>
            <person name="Rey M.W."/>
            <person name="Tsang A."/>
        </authorList>
    </citation>
    <scope>NUCLEOTIDE SEQUENCE [LARGE SCALE GENOMIC DNA]</scope>
    <source>
        <strain evidence="4">ATCC 42464 / BCRC 31852 / DSM 1799</strain>
    </source>
</reference>
<feature type="chain" id="PRO_5013062229" evidence="2">
    <location>
        <begin position="16"/>
        <end position="377"/>
    </location>
</feature>
<keyword evidence="4" id="KW-1185">Reference proteome</keyword>
<feature type="region of interest" description="Disordered" evidence="1">
    <location>
        <begin position="358"/>
        <end position="377"/>
    </location>
</feature>
<feature type="signal peptide" evidence="2">
    <location>
        <begin position="1"/>
        <end position="15"/>
    </location>
</feature>
<keyword evidence="2" id="KW-0732">Signal</keyword>
<dbReference type="KEGG" id="mtm:MYCTH_2122687"/>
<name>G2Q5T8_THET4</name>